<dbReference type="InterPro" id="IPR020846">
    <property type="entry name" value="MFS_dom"/>
</dbReference>
<feature type="transmembrane region" description="Helical" evidence="7">
    <location>
        <begin position="99"/>
        <end position="116"/>
    </location>
</feature>
<feature type="transmembrane region" description="Helical" evidence="7">
    <location>
        <begin position="12"/>
        <end position="36"/>
    </location>
</feature>
<accession>W1DQL1</accession>
<evidence type="ECO:0000313" key="9">
    <source>
        <dbReference type="EMBL" id="CDL10409.1"/>
    </source>
</evidence>
<keyword evidence="3" id="KW-1003">Cell membrane</keyword>
<dbReference type="PANTHER" id="PTHR23517:SF15">
    <property type="entry name" value="PROTON-DEPENDENT OLIGOPEPTIDE FAMILY TRANSPORT PROTEIN"/>
    <property type="match status" value="1"/>
</dbReference>
<dbReference type="GO" id="GO:0022857">
    <property type="term" value="F:transmembrane transporter activity"/>
    <property type="evidence" value="ECO:0007669"/>
    <property type="project" value="InterPro"/>
</dbReference>
<dbReference type="InterPro" id="IPR018456">
    <property type="entry name" value="PTR2_symporter_CS"/>
</dbReference>
<dbReference type="PROSITE" id="PS50850">
    <property type="entry name" value="MFS"/>
    <property type="match status" value="1"/>
</dbReference>
<organism evidence="9 10">
    <name type="scientific">Klebsiella pneumoniae IS43</name>
    <dbReference type="NCBI Taxonomy" id="1432552"/>
    <lineage>
        <taxon>Bacteria</taxon>
        <taxon>Pseudomonadati</taxon>
        <taxon>Pseudomonadota</taxon>
        <taxon>Gammaproteobacteria</taxon>
        <taxon>Enterobacterales</taxon>
        <taxon>Enterobacteriaceae</taxon>
        <taxon>Klebsiella/Raoultella group</taxon>
        <taxon>Klebsiella</taxon>
        <taxon>Klebsiella pneumoniae complex</taxon>
    </lineage>
</organism>
<comment type="caution">
    <text evidence="9">The sequence shown here is derived from an EMBL/GenBank/DDBJ whole genome shotgun (WGS) entry which is preliminary data.</text>
</comment>
<keyword evidence="5 7" id="KW-1133">Transmembrane helix</keyword>
<dbReference type="PROSITE" id="PS01022">
    <property type="entry name" value="PTR2_1"/>
    <property type="match status" value="1"/>
</dbReference>
<name>W1DQL1_KLEPN</name>
<dbReference type="AlphaFoldDB" id="W1DQL1"/>
<evidence type="ECO:0000256" key="4">
    <source>
        <dbReference type="ARBA" id="ARBA00022692"/>
    </source>
</evidence>
<evidence type="ECO:0000256" key="3">
    <source>
        <dbReference type="ARBA" id="ARBA00022475"/>
    </source>
</evidence>
<feature type="domain" description="Major facilitator superfamily (MFS) profile" evidence="8">
    <location>
        <begin position="10"/>
        <end position="117"/>
    </location>
</feature>
<evidence type="ECO:0000256" key="2">
    <source>
        <dbReference type="ARBA" id="ARBA00022448"/>
    </source>
</evidence>
<evidence type="ECO:0000256" key="6">
    <source>
        <dbReference type="ARBA" id="ARBA00023136"/>
    </source>
</evidence>
<dbReference type="EMBL" id="CBWK010000483">
    <property type="protein sequence ID" value="CDL10409.1"/>
    <property type="molecule type" value="Genomic_DNA"/>
</dbReference>
<keyword evidence="6 7" id="KW-0472">Membrane</keyword>
<feature type="transmembrane region" description="Helical" evidence="7">
    <location>
        <begin position="76"/>
        <end position="93"/>
    </location>
</feature>
<evidence type="ECO:0000256" key="1">
    <source>
        <dbReference type="ARBA" id="ARBA00004651"/>
    </source>
</evidence>
<keyword evidence="4 7" id="KW-0812">Transmembrane</keyword>
<dbReference type="Proteomes" id="UP000019183">
    <property type="component" value="Unassembled WGS sequence"/>
</dbReference>
<protein>
    <submittedName>
        <fullName evidence="9">Di/tripeptide permease YbgH</fullName>
    </submittedName>
</protein>
<dbReference type="SUPFAM" id="SSF103473">
    <property type="entry name" value="MFS general substrate transporter"/>
    <property type="match status" value="1"/>
</dbReference>
<keyword evidence="10" id="KW-1185">Reference proteome</keyword>
<sequence length="117" mass="13037">MQTTSSQPRAIYYVVALQIWEYFSFYGMRALLILYLTNQLKYDDNHAYALFSAYCSLVYVTPILGGYLADKLLGNRMAVMLGALLMAIGHLVLGASETAPLFLYLSLAIIVCGYGLF</sequence>
<keyword evidence="2" id="KW-0813">Transport</keyword>
<dbReference type="GO" id="GO:0006857">
    <property type="term" value="P:oligopeptide transport"/>
    <property type="evidence" value="ECO:0007669"/>
    <property type="project" value="InterPro"/>
</dbReference>
<dbReference type="PANTHER" id="PTHR23517">
    <property type="entry name" value="RESISTANCE PROTEIN MDTM, PUTATIVE-RELATED-RELATED"/>
    <property type="match status" value="1"/>
</dbReference>
<dbReference type="InterPro" id="IPR036259">
    <property type="entry name" value="MFS_trans_sf"/>
</dbReference>
<feature type="transmembrane region" description="Helical" evidence="7">
    <location>
        <begin position="48"/>
        <end position="69"/>
    </location>
</feature>
<dbReference type="GO" id="GO:0005886">
    <property type="term" value="C:plasma membrane"/>
    <property type="evidence" value="ECO:0007669"/>
    <property type="project" value="UniProtKB-SubCell"/>
</dbReference>
<comment type="subcellular location">
    <subcellularLocation>
        <location evidence="1">Cell membrane</location>
        <topology evidence="1">Multi-pass membrane protein</topology>
    </subcellularLocation>
</comment>
<evidence type="ECO:0000256" key="7">
    <source>
        <dbReference type="SAM" id="Phobius"/>
    </source>
</evidence>
<evidence type="ECO:0000259" key="8">
    <source>
        <dbReference type="PROSITE" id="PS50850"/>
    </source>
</evidence>
<dbReference type="InterPro" id="IPR050171">
    <property type="entry name" value="MFS_Transporters"/>
</dbReference>
<reference evidence="9" key="1">
    <citation type="submission" date="2013-10" db="EMBL/GenBank/DDBJ databases">
        <title>Antibiotic resistance diversity of beta-lactamase producers in the General Hospital Vienna.</title>
        <authorList>
            <person name="Barisic I."/>
            <person name="Mitteregger D."/>
            <person name="Hirschl A.M."/>
            <person name="Noehammer C."/>
            <person name="Wiesinger-Mayr H."/>
        </authorList>
    </citation>
    <scope>NUCLEOTIDE SEQUENCE [LARGE SCALE GENOMIC DNA]</scope>
    <source>
        <strain evidence="9">IS43</strain>
    </source>
</reference>
<evidence type="ECO:0000256" key="5">
    <source>
        <dbReference type="ARBA" id="ARBA00022989"/>
    </source>
</evidence>
<evidence type="ECO:0000313" key="10">
    <source>
        <dbReference type="Proteomes" id="UP000019183"/>
    </source>
</evidence>
<proteinExistence type="predicted"/>
<dbReference type="Gene3D" id="1.20.1250.20">
    <property type="entry name" value="MFS general substrate transporter like domains"/>
    <property type="match status" value="1"/>
</dbReference>